<feature type="domain" description="HTH luxR-type" evidence="4">
    <location>
        <begin position="8"/>
        <end position="73"/>
    </location>
</feature>
<keyword evidence="2" id="KW-0238">DNA-binding</keyword>
<comment type="caution">
    <text evidence="5">The sequence shown here is derived from an EMBL/GenBank/DDBJ whole genome shotgun (WGS) entry which is preliminary data.</text>
</comment>
<evidence type="ECO:0000313" key="6">
    <source>
        <dbReference type="Proteomes" id="UP001557485"/>
    </source>
</evidence>
<dbReference type="PRINTS" id="PR00038">
    <property type="entry name" value="HTHLUXR"/>
</dbReference>
<name>A0ABV3U7Z0_9GAMM</name>
<dbReference type="SMART" id="SM00421">
    <property type="entry name" value="HTH_LUXR"/>
    <property type="match status" value="1"/>
</dbReference>
<dbReference type="InterPro" id="IPR000792">
    <property type="entry name" value="Tscrpt_reg_LuxR_C"/>
</dbReference>
<dbReference type="Gene3D" id="1.10.10.10">
    <property type="entry name" value="Winged helix-like DNA-binding domain superfamily/Winged helix DNA-binding domain"/>
    <property type="match status" value="1"/>
</dbReference>
<keyword evidence="1" id="KW-0805">Transcription regulation</keyword>
<accession>A0ABV3U7Z0</accession>
<proteinExistence type="predicted"/>
<evidence type="ECO:0000259" key="4">
    <source>
        <dbReference type="PROSITE" id="PS50043"/>
    </source>
</evidence>
<organism evidence="5 6">
    <name type="scientific">Zhongshania guokunii</name>
    <dbReference type="NCBI Taxonomy" id="641783"/>
    <lineage>
        <taxon>Bacteria</taxon>
        <taxon>Pseudomonadati</taxon>
        <taxon>Pseudomonadota</taxon>
        <taxon>Gammaproteobacteria</taxon>
        <taxon>Cellvibrionales</taxon>
        <taxon>Spongiibacteraceae</taxon>
        <taxon>Zhongshania</taxon>
    </lineage>
</organism>
<keyword evidence="3" id="KW-0804">Transcription</keyword>
<keyword evidence="6" id="KW-1185">Reference proteome</keyword>
<dbReference type="PROSITE" id="PS50043">
    <property type="entry name" value="HTH_LUXR_2"/>
    <property type="match status" value="1"/>
</dbReference>
<evidence type="ECO:0000256" key="1">
    <source>
        <dbReference type="ARBA" id="ARBA00023015"/>
    </source>
</evidence>
<sequence length="158" mass="17632">MNTQEHLKYRPGMELCPREGEALVLAALGHSTKESARIMGVAACTVKAYLDRAREKLNARNIAHAVSIAWEHGLLASKYLCVVLLIICSLNAGNQNNIDLRTNGRMVRTRSGGRKRDTELAFLPPDLNSQGAEPPQEYRYLKAQQWWALIKFARSADA</sequence>
<reference evidence="5 6" key="1">
    <citation type="journal article" date="2011" name="Int. J. Syst. Evol. Microbiol.">
        <title>Zhongshania antarctica gen. nov., sp. nov. and Zhongshania guokunii sp. nov., gammaproteobacteria respectively isolated from coastal attached (fast) ice and surface seawater of the Antarctic.</title>
        <authorList>
            <person name="Li H.J."/>
            <person name="Zhang X.Y."/>
            <person name="Chen C.X."/>
            <person name="Zhang Y.J."/>
            <person name="Gao Z.M."/>
            <person name="Yu Y."/>
            <person name="Chen X.L."/>
            <person name="Chen B."/>
            <person name="Zhang Y.Z."/>
        </authorList>
    </citation>
    <scope>NUCLEOTIDE SEQUENCE [LARGE SCALE GENOMIC DNA]</scope>
    <source>
        <strain evidence="5 6">ZS6-22T</strain>
    </source>
</reference>
<dbReference type="PANTHER" id="PTHR44688">
    <property type="entry name" value="DNA-BINDING TRANSCRIPTIONAL ACTIVATOR DEVR_DOSR"/>
    <property type="match status" value="1"/>
</dbReference>
<dbReference type="RefSeq" id="WP_368381383.1">
    <property type="nucleotide sequence ID" value="NZ_JBFRYA010000007.1"/>
</dbReference>
<dbReference type="EMBL" id="JBFRYA010000007">
    <property type="protein sequence ID" value="MEX1669114.1"/>
    <property type="molecule type" value="Genomic_DNA"/>
</dbReference>
<dbReference type="Proteomes" id="UP001557485">
    <property type="component" value="Unassembled WGS sequence"/>
</dbReference>
<evidence type="ECO:0000313" key="5">
    <source>
        <dbReference type="EMBL" id="MEX1669114.1"/>
    </source>
</evidence>
<dbReference type="SUPFAM" id="SSF46894">
    <property type="entry name" value="C-terminal effector domain of the bipartite response regulators"/>
    <property type="match status" value="1"/>
</dbReference>
<gene>
    <name evidence="5" type="ORF">AB4876_09335</name>
</gene>
<evidence type="ECO:0000256" key="2">
    <source>
        <dbReference type="ARBA" id="ARBA00023125"/>
    </source>
</evidence>
<dbReference type="PANTHER" id="PTHR44688:SF16">
    <property type="entry name" value="DNA-BINDING TRANSCRIPTIONAL ACTIVATOR DEVR_DOSR"/>
    <property type="match status" value="1"/>
</dbReference>
<dbReference type="CDD" id="cd06170">
    <property type="entry name" value="LuxR_C_like"/>
    <property type="match status" value="1"/>
</dbReference>
<protein>
    <submittedName>
        <fullName evidence="5">Response regulator transcription factor</fullName>
    </submittedName>
</protein>
<dbReference type="InterPro" id="IPR036388">
    <property type="entry name" value="WH-like_DNA-bd_sf"/>
</dbReference>
<evidence type="ECO:0000256" key="3">
    <source>
        <dbReference type="ARBA" id="ARBA00023163"/>
    </source>
</evidence>
<dbReference type="InterPro" id="IPR016032">
    <property type="entry name" value="Sig_transdc_resp-reg_C-effctor"/>
</dbReference>
<dbReference type="Pfam" id="PF00196">
    <property type="entry name" value="GerE"/>
    <property type="match status" value="1"/>
</dbReference>